<sequence>MSVVVEGVPQSAVQRLRHAQDLRRQADAIELQAVADLACEHGWTTNDEFDVTGERAVRIGADGTALVGEFLPLEVAAIKAISVAAATWLIRDVLNLHDRHPMLWSSVQKGQVQPYRAFQLTQLAARYDLNVEQAHDLDQRLASKYGRIGWARLMRLARGLIAIIAADAVKAAADQARAERYVRTATTEQPVVTELWARLDTADAQQLEATIAAIAKNLAAQGDTDELDVRRSKALGILATPARALALLQGRDDKRYLPRTKIYLHLTDTMLTGENHVVRGETLGPLVRDQLRDLFGTHRLTITPVIHEGTEPGVDSYEIPDRIQESVLLRDVCEIFPHSSRSARRLDLDHTIPYVDGVENQTRPDNLGPLTRGVHRAKTAKRWHLRQPTSGVFWWTSPHHQHYRVTNQATDDLTTWSTGETTMMWHLDAHPPPPDR</sequence>
<dbReference type="AlphaFoldDB" id="A0A2N9JKT6"/>
<keyword evidence="3" id="KW-1185">Reference proteome</keyword>
<dbReference type="RefSeq" id="WP_343834513.1">
    <property type="nucleotide sequence ID" value="NZ_BAAAGO010000009.1"/>
</dbReference>
<evidence type="ECO:0000313" key="2">
    <source>
        <dbReference type="EMBL" id="SPD88654.1"/>
    </source>
</evidence>
<accession>A0A2N9JKT6</accession>
<feature type="domain" description="HNH nuclease" evidence="1">
    <location>
        <begin position="322"/>
        <end position="376"/>
    </location>
</feature>
<gene>
    <name evidence="2" type="ORF">MPLG2_3624</name>
</gene>
<protein>
    <recommendedName>
        <fullName evidence="1">HNH nuclease domain-containing protein</fullName>
    </recommendedName>
</protein>
<dbReference type="InterPro" id="IPR003615">
    <property type="entry name" value="HNH_nuc"/>
</dbReference>
<dbReference type="Proteomes" id="UP000238164">
    <property type="component" value="Chromosome 1"/>
</dbReference>
<proteinExistence type="predicted"/>
<name>A0A2N9JKT6_9ACTN</name>
<dbReference type="EMBL" id="LT985188">
    <property type="protein sequence ID" value="SPD88654.1"/>
    <property type="molecule type" value="Genomic_DNA"/>
</dbReference>
<reference evidence="2 3" key="1">
    <citation type="submission" date="2018-02" db="EMBL/GenBank/DDBJ databases">
        <authorList>
            <person name="Cohen D.B."/>
            <person name="Kent A.D."/>
        </authorList>
    </citation>
    <scope>NUCLEOTIDE SEQUENCE [LARGE SCALE GENOMIC DNA]</scope>
    <source>
        <strain evidence="2">1</strain>
    </source>
</reference>
<organism evidence="2 3">
    <name type="scientific">Micropruina glycogenica</name>
    <dbReference type="NCBI Taxonomy" id="75385"/>
    <lineage>
        <taxon>Bacteria</taxon>
        <taxon>Bacillati</taxon>
        <taxon>Actinomycetota</taxon>
        <taxon>Actinomycetes</taxon>
        <taxon>Propionibacteriales</taxon>
        <taxon>Nocardioidaceae</taxon>
        <taxon>Micropruina</taxon>
    </lineage>
</organism>
<dbReference type="KEGG" id="mgg:MPLG2_3624"/>
<evidence type="ECO:0000313" key="3">
    <source>
        <dbReference type="Proteomes" id="UP000238164"/>
    </source>
</evidence>
<evidence type="ECO:0000259" key="1">
    <source>
        <dbReference type="SMART" id="SM00507"/>
    </source>
</evidence>
<dbReference type="SMART" id="SM00507">
    <property type="entry name" value="HNHc"/>
    <property type="match status" value="1"/>
</dbReference>